<proteinExistence type="predicted"/>
<dbReference type="PANTHER" id="PTHR34659">
    <property type="entry name" value="BNAA05G11610D PROTEIN"/>
    <property type="match status" value="1"/>
</dbReference>
<dbReference type="PANTHER" id="PTHR34659:SF1">
    <property type="entry name" value="PROTEIN EGT2"/>
    <property type="match status" value="1"/>
</dbReference>
<evidence type="ECO:0000313" key="2">
    <source>
        <dbReference type="EnsemblPlants" id="Kaladp0488s0016.1.v1.1"/>
    </source>
</evidence>
<dbReference type="AlphaFoldDB" id="A0A7N1A8J9"/>
<evidence type="ECO:0000256" key="1">
    <source>
        <dbReference type="SAM" id="MobiDB-lite"/>
    </source>
</evidence>
<sequence>MDAKGITWFGNVEEAVCQDTMKYVKSQVQTVGASVKKFYSEVVDDLLSPPFMDPVKVSSLSCTGVHKKPKTVVPNSTEMEKATNLAAVISNKKPLCSGSLTFEKRETPADQMSEPQLESDTASWESKEIEGRDNNCTQENFRLKQTAADASVKAANIILSNDAVDGRSSENDVGSKSTRLTEAADNLVDILPADTSSGPNGKYFNVSSCSPLHSIFRRLFVI</sequence>
<protein>
    <submittedName>
        <fullName evidence="2">Uncharacterized protein</fullName>
    </submittedName>
</protein>
<evidence type="ECO:0000313" key="3">
    <source>
        <dbReference type="Proteomes" id="UP000594263"/>
    </source>
</evidence>
<feature type="compositionally biased region" description="Polar residues" evidence="1">
    <location>
        <begin position="113"/>
        <end position="124"/>
    </location>
</feature>
<organism evidence="2 3">
    <name type="scientific">Kalanchoe fedtschenkoi</name>
    <name type="common">Lavender scallops</name>
    <name type="synonym">South American air plant</name>
    <dbReference type="NCBI Taxonomy" id="63787"/>
    <lineage>
        <taxon>Eukaryota</taxon>
        <taxon>Viridiplantae</taxon>
        <taxon>Streptophyta</taxon>
        <taxon>Embryophyta</taxon>
        <taxon>Tracheophyta</taxon>
        <taxon>Spermatophyta</taxon>
        <taxon>Magnoliopsida</taxon>
        <taxon>eudicotyledons</taxon>
        <taxon>Gunneridae</taxon>
        <taxon>Pentapetalae</taxon>
        <taxon>Saxifragales</taxon>
        <taxon>Crassulaceae</taxon>
        <taxon>Kalanchoe</taxon>
    </lineage>
</organism>
<dbReference type="Gramene" id="Kaladp0488s0016.1.v1.1">
    <property type="protein sequence ID" value="Kaladp0488s0016.1.v1.1"/>
    <property type="gene ID" value="Kaladp0488s0016.v1.1"/>
</dbReference>
<dbReference type="Proteomes" id="UP000594263">
    <property type="component" value="Unplaced"/>
</dbReference>
<keyword evidence="3" id="KW-1185">Reference proteome</keyword>
<accession>A0A7N1A8J9</accession>
<feature type="region of interest" description="Disordered" evidence="1">
    <location>
        <begin position="106"/>
        <end position="131"/>
    </location>
</feature>
<name>A0A7N1A8J9_KALFE</name>
<reference evidence="2" key="1">
    <citation type="submission" date="2021-01" db="UniProtKB">
        <authorList>
            <consortium name="EnsemblPlants"/>
        </authorList>
    </citation>
    <scope>IDENTIFICATION</scope>
</reference>
<dbReference type="EnsemblPlants" id="Kaladp0488s0016.1.v1.1">
    <property type="protein sequence ID" value="Kaladp0488s0016.1.v1.1"/>
    <property type="gene ID" value="Kaladp0488s0016.v1.1"/>
</dbReference>
<dbReference type="InterPro" id="IPR053273">
    <property type="entry name" value="CST_Regulator"/>
</dbReference>